<evidence type="ECO:0000256" key="3">
    <source>
        <dbReference type="ARBA" id="ARBA00022679"/>
    </source>
</evidence>
<dbReference type="PANTHER" id="PTHR43775">
    <property type="entry name" value="FATTY ACID SYNTHASE"/>
    <property type="match status" value="1"/>
</dbReference>
<keyword evidence="1" id="KW-0596">Phosphopantetheine</keyword>
<dbReference type="InterPro" id="IPR006162">
    <property type="entry name" value="Ppantetheine_attach_site"/>
</dbReference>
<dbReference type="InterPro" id="IPR013217">
    <property type="entry name" value="Methyltransf_12"/>
</dbReference>
<dbReference type="SMART" id="SM00822">
    <property type="entry name" value="PKS_KR"/>
    <property type="match status" value="1"/>
</dbReference>
<dbReference type="Gene3D" id="3.40.50.150">
    <property type="entry name" value="Vaccinia Virus protein VP39"/>
    <property type="match status" value="1"/>
</dbReference>
<feature type="compositionally biased region" description="Low complexity" evidence="6">
    <location>
        <begin position="2222"/>
        <end position="2243"/>
    </location>
</feature>
<dbReference type="Pfam" id="PF00550">
    <property type="entry name" value="PP-binding"/>
    <property type="match status" value="2"/>
</dbReference>
<dbReference type="InterPro" id="IPR020806">
    <property type="entry name" value="PKS_PP-bd"/>
</dbReference>
<feature type="region of interest" description="Disordered" evidence="6">
    <location>
        <begin position="528"/>
        <end position="547"/>
    </location>
</feature>
<dbReference type="Pfam" id="PF08659">
    <property type="entry name" value="KR"/>
    <property type="match status" value="1"/>
</dbReference>
<evidence type="ECO:0000256" key="6">
    <source>
        <dbReference type="SAM" id="MobiDB-lite"/>
    </source>
</evidence>
<feature type="domain" description="Carrier" evidence="7">
    <location>
        <begin position="1119"/>
        <end position="1198"/>
    </location>
</feature>
<keyword evidence="5" id="KW-0012">Acyltransferase</keyword>
<dbReference type="SMART" id="SM00823">
    <property type="entry name" value="PKS_PP"/>
    <property type="match status" value="2"/>
</dbReference>
<dbReference type="Gene3D" id="3.30.70.3290">
    <property type="match status" value="1"/>
</dbReference>
<dbReference type="Pfam" id="PF16197">
    <property type="entry name" value="KAsynt_C_assoc"/>
    <property type="match status" value="1"/>
</dbReference>
<keyword evidence="4" id="KW-0511">Multifunctional enzyme</keyword>
<proteinExistence type="predicted"/>
<dbReference type="PROSITE" id="PS52004">
    <property type="entry name" value="KS3_2"/>
    <property type="match status" value="3"/>
</dbReference>
<name>A0ABW6EJX9_9ACTN</name>
<feature type="compositionally biased region" description="Low complexity" evidence="6">
    <location>
        <begin position="1217"/>
        <end position="1244"/>
    </location>
</feature>
<dbReference type="SMART" id="SM01294">
    <property type="entry name" value="PKS_PP_betabranch"/>
    <property type="match status" value="1"/>
</dbReference>
<dbReference type="Gene3D" id="3.40.50.720">
    <property type="entry name" value="NAD(P)-binding Rossmann-like Domain"/>
    <property type="match status" value="1"/>
</dbReference>
<dbReference type="Pfam" id="PF21394">
    <property type="entry name" value="Beta-ketacyl_N"/>
    <property type="match status" value="1"/>
</dbReference>
<dbReference type="InterPro" id="IPR018201">
    <property type="entry name" value="Ketoacyl_synth_AS"/>
</dbReference>
<evidence type="ECO:0000259" key="7">
    <source>
        <dbReference type="PROSITE" id="PS50075"/>
    </source>
</evidence>
<keyword evidence="10" id="KW-1185">Reference proteome</keyword>
<dbReference type="InterPro" id="IPR009081">
    <property type="entry name" value="PP-bd_ACP"/>
</dbReference>
<dbReference type="Gene3D" id="1.10.1200.10">
    <property type="entry name" value="ACP-like"/>
    <property type="match status" value="2"/>
</dbReference>
<dbReference type="InterPro" id="IPR014030">
    <property type="entry name" value="Ketoacyl_synth_N"/>
</dbReference>
<feature type="region of interest" description="Disordered" evidence="6">
    <location>
        <begin position="2217"/>
        <end position="2243"/>
    </location>
</feature>
<dbReference type="PROSITE" id="PS00606">
    <property type="entry name" value="KS3_1"/>
    <property type="match status" value="3"/>
</dbReference>
<dbReference type="CDD" id="cd08953">
    <property type="entry name" value="KR_2_SDR_x"/>
    <property type="match status" value="1"/>
</dbReference>
<dbReference type="InterPro" id="IPR014031">
    <property type="entry name" value="Ketoacyl_synth_C"/>
</dbReference>
<dbReference type="InterPro" id="IPR020841">
    <property type="entry name" value="PKS_Beta-ketoAc_synthase_dom"/>
</dbReference>
<comment type="caution">
    <text evidence="9">The sequence shown here is derived from an EMBL/GenBank/DDBJ whole genome shotgun (WGS) entry which is preliminary data.</text>
</comment>
<dbReference type="PROSITE" id="PS00012">
    <property type="entry name" value="PHOSPHOPANTETHEINE"/>
    <property type="match status" value="1"/>
</dbReference>
<dbReference type="EMBL" id="JBHXOF010000014">
    <property type="protein sequence ID" value="MFD4215608.1"/>
    <property type="molecule type" value="Genomic_DNA"/>
</dbReference>
<evidence type="ECO:0000259" key="8">
    <source>
        <dbReference type="PROSITE" id="PS52004"/>
    </source>
</evidence>
<feature type="domain" description="Ketosynthase family 3 (KS3)" evidence="8">
    <location>
        <begin position="1"/>
        <end position="431"/>
    </location>
</feature>
<organism evidence="9 10">
    <name type="scientific">Streptomyces sindenensis</name>
    <dbReference type="NCBI Taxonomy" id="67363"/>
    <lineage>
        <taxon>Bacteria</taxon>
        <taxon>Bacillati</taxon>
        <taxon>Actinomycetota</taxon>
        <taxon>Actinomycetes</taxon>
        <taxon>Kitasatosporales</taxon>
        <taxon>Streptomycetaceae</taxon>
        <taxon>Streptomyces</taxon>
    </lineage>
</organism>
<keyword evidence="3" id="KW-0808">Transferase</keyword>
<feature type="region of interest" description="Disordered" evidence="6">
    <location>
        <begin position="1821"/>
        <end position="1840"/>
    </location>
</feature>
<dbReference type="CDD" id="cd00833">
    <property type="entry name" value="PKS"/>
    <property type="match status" value="3"/>
</dbReference>
<protein>
    <submittedName>
        <fullName evidence="9">SDR family NAD(P)-dependent oxidoreductase</fullName>
    </submittedName>
</protein>
<dbReference type="Pfam" id="PF00109">
    <property type="entry name" value="ketoacyl-synt"/>
    <property type="match status" value="3"/>
</dbReference>
<gene>
    <name evidence="9" type="ORF">ACFWSS_22290</name>
</gene>
<feature type="domain" description="Ketosynthase family 3 (KS3)" evidence="8">
    <location>
        <begin position="2355"/>
        <end position="2791"/>
    </location>
</feature>
<dbReference type="InterPro" id="IPR050091">
    <property type="entry name" value="PKS_NRPS_Biosynth_Enz"/>
</dbReference>
<dbReference type="SUPFAM" id="SSF47336">
    <property type="entry name" value="ACP-like"/>
    <property type="match status" value="2"/>
</dbReference>
<dbReference type="PANTHER" id="PTHR43775:SF37">
    <property type="entry name" value="SI:DKEY-61P9.11"/>
    <property type="match status" value="1"/>
</dbReference>
<feature type="region of interest" description="Disordered" evidence="6">
    <location>
        <begin position="590"/>
        <end position="620"/>
    </location>
</feature>
<evidence type="ECO:0000313" key="10">
    <source>
        <dbReference type="Proteomes" id="UP001598251"/>
    </source>
</evidence>
<dbReference type="SUPFAM" id="SSF53901">
    <property type="entry name" value="Thiolase-like"/>
    <property type="match status" value="3"/>
</dbReference>
<evidence type="ECO:0000256" key="2">
    <source>
        <dbReference type="ARBA" id="ARBA00022553"/>
    </source>
</evidence>
<dbReference type="InterPro" id="IPR029063">
    <property type="entry name" value="SAM-dependent_MTases_sf"/>
</dbReference>
<evidence type="ECO:0000256" key="5">
    <source>
        <dbReference type="ARBA" id="ARBA00023315"/>
    </source>
</evidence>
<feature type="region of interest" description="Disordered" evidence="6">
    <location>
        <begin position="1208"/>
        <end position="1253"/>
    </location>
</feature>
<dbReference type="Pfam" id="PF02801">
    <property type="entry name" value="Ketoacyl-synt_C"/>
    <property type="match status" value="3"/>
</dbReference>
<dbReference type="Pfam" id="PF08242">
    <property type="entry name" value="Methyltransf_12"/>
    <property type="match status" value="1"/>
</dbReference>
<feature type="domain" description="Carrier" evidence="7">
    <location>
        <begin position="2252"/>
        <end position="2325"/>
    </location>
</feature>
<dbReference type="PROSITE" id="PS50075">
    <property type="entry name" value="CARRIER"/>
    <property type="match status" value="2"/>
</dbReference>
<evidence type="ECO:0000256" key="4">
    <source>
        <dbReference type="ARBA" id="ARBA00023268"/>
    </source>
</evidence>
<dbReference type="Pfam" id="PF22621">
    <property type="entry name" value="CurL-like_PKS_C"/>
    <property type="match status" value="2"/>
</dbReference>
<dbReference type="InterPro" id="IPR057326">
    <property type="entry name" value="KR_dom"/>
</dbReference>
<dbReference type="RefSeq" id="WP_382830344.1">
    <property type="nucleotide sequence ID" value="NZ_JBHXLY010000038.1"/>
</dbReference>
<sequence length="2997" mass="313959">MAIVGVAGRYPGARDLDEFWEVLRSGRDCLGEIPDDRWDADDWYAPEPGVPGRTYLKRGGFMDGVDRFDSLFFNIPPQQAKLMDPHERQFLEVAWSALEDAGHTPESLSSAARGPVGVFAGSMWADYHLHGLDSVRDGGTDVALSWLGGIPNRVSHAFDFRGPSVLVDTACSSSLTALHQACESIRRGECRAALVGGVSLSLHPYKYVRSAANGLLSKDGTSRPFGDGASGYVPADGVGALIVRPLADAEADGDRILAVVRGSAVNHTGRTPGYTITSPDAQSRVVEDALARAGVPASTVTLLEAHGAATALGDRLEVDALTRTFRKETDARGFCAIGSVKANIGHTEAAAGLASLTKILLCLRHRTLVPTPHSERPNPEIDFATSPFRLPAAEEPWTALTDPGTGRPLPLRAAVSAFGFGGANAHVVLEEYVPSGNSTAPEPPARRVVALSAGTGEQLTRRADDLAGVLRAEPGTRLADVAHTLAVGRRHLGERLALVVSSTAELVHCLKDFVAGRTPAAPHFRATARRGAGGSAASASPSDAPEAIAGAWTDGTVNALPPVPGGRRIALPTYPFAGDRHWVPSRAAVPAAPESAPAGPQAGPLPGARPEAAGSAPGRGVVPLTDLERVMLYEPAWAPRAAPEPTVGLDSGPVLVLDTGEERFRAIRARTGAVLVTPGTGFARLSAEHFTVAPDSLADHVEVRDTLRAEGLVPSSVLHLWHLDGADPAGPPEKPTGLLSVYALCQAWAMGRRTALPVVHAYHAPVECPPDASVGGLARGLRLEQPRLPLSTIRFAAAQSDPARVAELLLAEAGRPGDLEVRYTATGLREVRGFAPAAPLPAGTPLARSGGTYLISGGAGGIARHVARRMALAAQPDIVLFGRSPEGPQQRDLLAELAELGSRATYIQADVARLADVRRLVARAEERYGTVTGVIHTAGVVEDGLLINKKPDSIRRVLAPKFDGARNLDLATADRPLDYLVLFSSTSAVLGSIGTTDYTAANAYMDAFAAWREDLVARGERRGRSVSVNWPLWDEGGMRINPAVEAQVLQSTGLVPLKTAHGLAALEAGLAHDGPQLAVFEGDRAKIERLLAVILPERVRAQLPGAGAEPAPATSVGTDAAAELEAMIAETVTGMLPQTAGLSEELFTWTFMELGLTSVDVVALAERLGSQLGVEIPPTVFFRRTRVPELAAHLVEENGGAVNTWYASFTAGPTRPQGPAHPQTPQTPQAPRATQATQAPQATPVPEPVGAVPPTGRDIAVIGLAGRFPGAADARELWEALVAGRDLVRDVPGDRWDHSRFLDADGAAGTTECPAGGFLDDVSRFDAAFFGIPRAEAEAMDPQLRLLMEVLYETAEDAAVLPGLRGSDTGVFVGECFRDYEGEMISRGRKPGPYDATGIATTMAANRPSHYFDLSGPSLTVDTACSSSLYALQLAVESLRRGECSMAFAAGANLMLGPRHYLSLSGTGALSPSGRCHAFDESADGYVPAEAVAAVLLKPLRAALADGDPIRAVIKGAAVGHGGHAGAVTAPSPGRQSELIERAWRDAGVPVHTMGLLEAHGTGTKLGDPIEVDGLRGAMTGGPAGLPPVALGTAKAHLGHAEGAAGVVGVIKAVLSLETGLVPAMPGFTRENPYLGLESGFLAVPTATEQWRPRAGSVRRAGVSSFGFGGAGAHIVLEEAPRPARPEPADDGSLVVPFSAPSAQGLPEVLRRHRAVLTGASSLAAVAATLQHGREDHSARVAVVARTAAELRSELDELLRGTVDAGTVRAAAGSDAGALAAARRWAADGDLDRTPLRSVPRLNLPGLPFRGERFWLREAEPEPAAAPVSAPRTARPSAPDMETAGAVAGALEAARSFMDGSAYDAIGVRRGLERLGAAGSRLAALAVREHLGVTRELSGADVLSGLSPVEPYGRFVTRLADVVAGAPRPLPHAGDERREIEREFARIATDHPEVADHVALASAVIPNIPDVITGRASALELYFGGEIDELLSRIYTGNAIADHYNGVVAHLADGYVRDRLAEHSGKPVRILEVGAGTGGTTGPVLERLAPYGRQVEYTFTDISASYFRQARRRFAATGVPMVFAPFNLEHDPAGQGIETGAYDLLIASNVVHATENITTSAAHLRRLLSDGGLLLLNEITSNIDYQFLLFAMIPSWWTCKDGERLPGAPLLAPSRWQEVLGRAEFSASWVRAHDNGVPGEDDQCVIVARADGTAGPRDLTTAAASAPAAPAAGERGPAPSVAAPAASVDTDTAVRAHLREVVASFLSVPADRVGDDASFTDLGVDSLGAIQLVRELEQDFGKLPKVLLYEAGTVAALAEDLVARAPRECAALVGDALPETGPVEATDPAQAVPENDPVAIVGMAVRMPGARTSGELWQNLLAGTDHMTEIPAERWDWRPLFGDPHREEGKTNSKWGAFVDGVTEFDAGFFGISGREAESMDPQQRLMLQAAWHAVEDSGHAPSSLRGGDTGVFIGATSHDYTAHLAEVGRYRDPYAVNGNAKTVLANRISFELGVHGPSEAVDTACSSSLTALHRAVRAIQDGECATAVAGGVHLLLNPNMYVALGQMGALSPDGKCHAFDREANGFSRGEGVVALFLKPLSRALADGDTVHALVRGSGVNHGGRAPSLPVPNPTAQAALISRVLRRSGTDPRTIGYVEAHGTGTEVGDPIELRGLRKAFADVSGVPEEHPVEAWCAVGSIKSNMGHLEAAAGLAGVAKAVLALRHGTIPPTINFREANPLLDLDGSPFEIAGRLRDWAPPVSGRGERLPRRAAVSAMGFGGSNAHVILEEYPPHAPATAAGNTAEQSGLYVLSARGPERLKEAARALADRVEGDPALTAADVAHTLSAGRDAMEWRLAVVAESLPRLVAALRSYALGKTADGLFTGRASGTAATAEPTRDPYTLARLWTTGRAGPTALDALASRTGARRVSLPGYPFAPDRFWAEADTGATGTTATPADGDDGAQQLVDQLEALSRGELTVDDVDLRLVRNDGMER</sequence>
<dbReference type="SUPFAM" id="SSF51735">
    <property type="entry name" value="NAD(P)-binding Rossmann-fold domains"/>
    <property type="match status" value="2"/>
</dbReference>
<dbReference type="Gene3D" id="3.40.47.10">
    <property type="match status" value="3"/>
</dbReference>
<dbReference type="Proteomes" id="UP001598251">
    <property type="component" value="Unassembled WGS sequence"/>
</dbReference>
<accession>A0ABW6EJX9</accession>
<dbReference type="InterPro" id="IPR032821">
    <property type="entry name" value="PKS_assoc"/>
</dbReference>
<dbReference type="InterPro" id="IPR049490">
    <property type="entry name" value="C883_1060-like_KR_N"/>
</dbReference>
<evidence type="ECO:0000256" key="1">
    <source>
        <dbReference type="ARBA" id="ARBA00022450"/>
    </source>
</evidence>
<evidence type="ECO:0000313" key="9">
    <source>
        <dbReference type="EMBL" id="MFD4215608.1"/>
    </source>
</evidence>
<dbReference type="InterPro" id="IPR016039">
    <property type="entry name" value="Thiolase-like"/>
</dbReference>
<keyword evidence="2" id="KW-0597">Phosphoprotein</keyword>
<dbReference type="InterPro" id="IPR036291">
    <property type="entry name" value="NAD(P)-bd_dom_sf"/>
</dbReference>
<dbReference type="Gene3D" id="1.10.1240.100">
    <property type="match status" value="2"/>
</dbReference>
<feature type="compositionally biased region" description="Low complexity" evidence="6">
    <location>
        <begin position="590"/>
        <end position="608"/>
    </location>
</feature>
<reference evidence="9 10" key="1">
    <citation type="submission" date="2024-09" db="EMBL/GenBank/DDBJ databases">
        <title>The Natural Products Discovery Center: Release of the First 8490 Sequenced Strains for Exploring Actinobacteria Biosynthetic Diversity.</title>
        <authorList>
            <person name="Kalkreuter E."/>
            <person name="Kautsar S.A."/>
            <person name="Yang D."/>
            <person name="Bader C.D."/>
            <person name="Teijaro C.N."/>
            <person name="Fluegel L."/>
            <person name="Davis C.M."/>
            <person name="Simpson J.R."/>
            <person name="Lauterbach L."/>
            <person name="Steele A.D."/>
            <person name="Gui C."/>
            <person name="Meng S."/>
            <person name="Li G."/>
            <person name="Viehrig K."/>
            <person name="Ye F."/>
            <person name="Su P."/>
            <person name="Kiefer A.F."/>
            <person name="Nichols A."/>
            <person name="Cepeda A.J."/>
            <person name="Yan W."/>
            <person name="Fan B."/>
            <person name="Jiang Y."/>
            <person name="Adhikari A."/>
            <person name="Zheng C.-J."/>
            <person name="Schuster L."/>
            <person name="Cowan T.M."/>
            <person name="Smanski M.J."/>
            <person name="Chevrette M.G."/>
            <person name="De Carvalho L.P.S."/>
            <person name="Shen B."/>
        </authorList>
    </citation>
    <scope>NUCLEOTIDE SEQUENCE [LARGE SCALE GENOMIC DNA]</scope>
    <source>
        <strain evidence="9 10">NPDC058546</strain>
    </source>
</reference>
<dbReference type="SUPFAM" id="SSF53335">
    <property type="entry name" value="S-adenosyl-L-methionine-dependent methyltransferases"/>
    <property type="match status" value="1"/>
</dbReference>
<dbReference type="SMART" id="SM00825">
    <property type="entry name" value="PKS_KS"/>
    <property type="match status" value="3"/>
</dbReference>
<dbReference type="InterPro" id="IPR013968">
    <property type="entry name" value="PKS_KR"/>
</dbReference>
<feature type="domain" description="Ketosynthase family 3 (KS3)" evidence="8">
    <location>
        <begin position="1256"/>
        <end position="1679"/>
    </location>
</feature>
<dbReference type="InterPro" id="IPR036736">
    <property type="entry name" value="ACP-like_sf"/>
</dbReference>